<dbReference type="PROSITE" id="PS00189">
    <property type="entry name" value="LIPOYL"/>
    <property type="match status" value="1"/>
</dbReference>
<dbReference type="Gene3D" id="2.40.50.100">
    <property type="match status" value="1"/>
</dbReference>
<sequence length="80" mass="8509">MADVRIPEGLWDADITPEGVVANWLYRDGSEVDAGETVAEIMVEKATMEITAPAAGRLAITVAKDGVVRPGTVIGRIDEQ</sequence>
<dbReference type="CDD" id="cd06849">
    <property type="entry name" value="lipoyl_domain"/>
    <property type="match status" value="1"/>
</dbReference>
<evidence type="ECO:0000259" key="2">
    <source>
        <dbReference type="PROSITE" id="PS50968"/>
    </source>
</evidence>
<organism evidence="3">
    <name type="scientific">uncultured organism</name>
    <dbReference type="NCBI Taxonomy" id="155900"/>
    <lineage>
        <taxon>unclassified sequences</taxon>
        <taxon>environmental samples</taxon>
    </lineage>
</organism>
<evidence type="ECO:0000313" key="3">
    <source>
        <dbReference type="EMBL" id="QEA06609.1"/>
    </source>
</evidence>
<dbReference type="InterPro" id="IPR000089">
    <property type="entry name" value="Biotin_lipoyl"/>
</dbReference>
<gene>
    <name evidence="3" type="ORF">KBTEX_02949</name>
</gene>
<keyword evidence="1" id="KW-0450">Lipoyl</keyword>
<dbReference type="Pfam" id="PF00364">
    <property type="entry name" value="Biotin_lipoyl"/>
    <property type="match status" value="1"/>
</dbReference>
<dbReference type="EMBL" id="MN079156">
    <property type="protein sequence ID" value="QEA06609.1"/>
    <property type="molecule type" value="Genomic_DNA"/>
</dbReference>
<dbReference type="SUPFAM" id="SSF51230">
    <property type="entry name" value="Single hybrid motif"/>
    <property type="match status" value="1"/>
</dbReference>
<reference evidence="3" key="1">
    <citation type="submission" date="2019-06" db="EMBL/GenBank/DDBJ databases">
        <authorList>
            <person name="Murdoch R.W."/>
            <person name="Fathepure B."/>
        </authorList>
    </citation>
    <scope>NUCLEOTIDE SEQUENCE</scope>
</reference>
<protein>
    <recommendedName>
        <fullName evidence="2">Lipoyl-binding domain-containing protein</fullName>
    </recommendedName>
</protein>
<dbReference type="InterPro" id="IPR011053">
    <property type="entry name" value="Single_hybrid_motif"/>
</dbReference>
<accession>A0A5B8RBW4</accession>
<dbReference type="InterPro" id="IPR003016">
    <property type="entry name" value="2-oxoA_DH_lipoyl-BS"/>
</dbReference>
<name>A0A5B8RBW4_9ZZZZ</name>
<evidence type="ECO:0000256" key="1">
    <source>
        <dbReference type="ARBA" id="ARBA00022823"/>
    </source>
</evidence>
<dbReference type="AlphaFoldDB" id="A0A5B8RBW4"/>
<feature type="domain" description="Lipoyl-binding" evidence="2">
    <location>
        <begin position="1"/>
        <end position="78"/>
    </location>
</feature>
<dbReference type="PROSITE" id="PS50968">
    <property type="entry name" value="BIOTINYL_LIPOYL"/>
    <property type="match status" value="1"/>
</dbReference>
<proteinExistence type="predicted"/>